<reference evidence="2 3" key="1">
    <citation type="submission" date="2024-04" db="EMBL/GenBank/DDBJ databases">
        <title>Novel genus in family Flammeovirgaceae.</title>
        <authorList>
            <person name="Nguyen T.H."/>
            <person name="Vuong T.Q."/>
            <person name="Le H."/>
            <person name="Kim S.-G."/>
        </authorList>
    </citation>
    <scope>NUCLEOTIDE SEQUENCE [LARGE SCALE GENOMIC DNA]</scope>
    <source>
        <strain evidence="2 3">JCM 23209</strain>
    </source>
</reference>
<sequence>MKKTAYSILFCLGFWLTNSLVNQANAQIFKDCNLPNLQYFVDEMPSFSEDGGLKAYFEKELGKKVEEYTGHVMLQILIANDGTPCCKSIINKSNQQNGDMNLKKLINKMPKWKAASKKNQAVNSVAYLTLRFEEGQLNVEYDRM</sequence>
<feature type="signal peptide" evidence="1">
    <location>
        <begin position="1"/>
        <end position="26"/>
    </location>
</feature>
<organism evidence="2 3">
    <name type="scientific">Rapidithrix thailandica</name>
    <dbReference type="NCBI Taxonomy" id="413964"/>
    <lineage>
        <taxon>Bacteria</taxon>
        <taxon>Pseudomonadati</taxon>
        <taxon>Bacteroidota</taxon>
        <taxon>Cytophagia</taxon>
        <taxon>Cytophagales</taxon>
        <taxon>Flammeovirgaceae</taxon>
        <taxon>Rapidithrix</taxon>
    </lineage>
</organism>
<evidence type="ECO:0000313" key="3">
    <source>
        <dbReference type="Proteomes" id="UP001403385"/>
    </source>
</evidence>
<proteinExistence type="predicted"/>
<name>A0AAW9RR19_9BACT</name>
<comment type="caution">
    <text evidence="2">The sequence shown here is derived from an EMBL/GenBank/DDBJ whole genome shotgun (WGS) entry which is preliminary data.</text>
</comment>
<dbReference type="RefSeq" id="WP_346819999.1">
    <property type="nucleotide sequence ID" value="NZ_JBDKWZ010000002.1"/>
</dbReference>
<dbReference type="Proteomes" id="UP001403385">
    <property type="component" value="Unassembled WGS sequence"/>
</dbReference>
<accession>A0AAW9RR19</accession>
<protein>
    <recommendedName>
        <fullName evidence="4">TonB C-terminal domain-containing protein</fullName>
    </recommendedName>
</protein>
<keyword evidence="1" id="KW-0732">Signal</keyword>
<keyword evidence="3" id="KW-1185">Reference proteome</keyword>
<evidence type="ECO:0000313" key="2">
    <source>
        <dbReference type="EMBL" id="MEN7547214.1"/>
    </source>
</evidence>
<feature type="chain" id="PRO_5043600546" description="TonB C-terminal domain-containing protein" evidence="1">
    <location>
        <begin position="27"/>
        <end position="144"/>
    </location>
</feature>
<dbReference type="AlphaFoldDB" id="A0AAW9RR19"/>
<dbReference type="EMBL" id="JBDKWZ010000002">
    <property type="protein sequence ID" value="MEN7547214.1"/>
    <property type="molecule type" value="Genomic_DNA"/>
</dbReference>
<evidence type="ECO:0000256" key="1">
    <source>
        <dbReference type="SAM" id="SignalP"/>
    </source>
</evidence>
<gene>
    <name evidence="2" type="ORF">AAG747_04800</name>
</gene>
<evidence type="ECO:0008006" key="4">
    <source>
        <dbReference type="Google" id="ProtNLM"/>
    </source>
</evidence>